<keyword evidence="2" id="KW-1185">Reference proteome</keyword>
<dbReference type="Pfam" id="PF01633">
    <property type="entry name" value="Choline_kinase"/>
    <property type="match status" value="1"/>
</dbReference>
<keyword evidence="1" id="KW-0808">Transferase</keyword>
<dbReference type="SUPFAM" id="SSF56112">
    <property type="entry name" value="Protein kinase-like (PK-like)"/>
    <property type="match status" value="1"/>
</dbReference>
<name>A0A2K8NTV5_9MOLU</name>
<accession>A0A2K8NTV5</accession>
<gene>
    <name evidence="1" type="ORF">ELUMI_v1c05610</name>
</gene>
<dbReference type="GO" id="GO:0016301">
    <property type="term" value="F:kinase activity"/>
    <property type="evidence" value="ECO:0007669"/>
    <property type="project" value="UniProtKB-KW"/>
</dbReference>
<dbReference type="KEGG" id="elj:ELUMI_v1c05610"/>
<dbReference type="InterPro" id="IPR011009">
    <property type="entry name" value="Kinase-like_dom_sf"/>
</dbReference>
<protein>
    <submittedName>
        <fullName evidence="1">Choline kinase</fullName>
    </submittedName>
</protein>
<reference evidence="1 2" key="1">
    <citation type="submission" date="2017-11" db="EMBL/GenBank/DDBJ databases">
        <title>Genome sequence of Entomoplasma luminosum PIMN-1 (ATCC 49195).</title>
        <authorList>
            <person name="Lo W.-S."/>
            <person name="Gasparich G.E."/>
            <person name="Kuo C.-H."/>
        </authorList>
    </citation>
    <scope>NUCLEOTIDE SEQUENCE [LARGE SCALE GENOMIC DNA]</scope>
    <source>
        <strain evidence="1 2">PIMN-1</strain>
    </source>
</reference>
<evidence type="ECO:0000313" key="1">
    <source>
        <dbReference type="EMBL" id="ATZ17285.1"/>
    </source>
</evidence>
<dbReference type="AlphaFoldDB" id="A0A2K8NTV5"/>
<dbReference type="Gene3D" id="3.90.1200.10">
    <property type="match status" value="1"/>
</dbReference>
<sequence length="184" mass="22507">MRYYPNSKTLSIKKLKLDRMKIILSLIDELHQQKYDLKVFDPREFLDLFISKVGLIEELNHWTPKIDLILQNYYDGTPPVLSHNDLVPENFLIKEHQIFLIDFEYVSYNHYLYDYASFTNELYPMVKKREFIKLLNLSHQELIKLNQLMQYQTYLWAHWAKYMYQASRERKYLKLMKEKIEQLG</sequence>
<proteinExistence type="predicted"/>
<organism evidence="1 2">
    <name type="scientific">Williamsoniiplasma luminosum</name>
    <dbReference type="NCBI Taxonomy" id="214888"/>
    <lineage>
        <taxon>Bacteria</taxon>
        <taxon>Bacillati</taxon>
        <taxon>Mycoplasmatota</taxon>
        <taxon>Mollicutes</taxon>
        <taxon>Entomoplasmatales</taxon>
        <taxon>Williamsoniiplasma</taxon>
    </lineage>
</organism>
<evidence type="ECO:0000313" key="2">
    <source>
        <dbReference type="Proteomes" id="UP000232063"/>
    </source>
</evidence>
<dbReference type="EMBL" id="CP024963">
    <property type="protein sequence ID" value="ATZ17285.1"/>
    <property type="molecule type" value="Genomic_DNA"/>
</dbReference>
<keyword evidence="1" id="KW-0418">Kinase</keyword>
<dbReference type="Proteomes" id="UP000232063">
    <property type="component" value="Chromosome"/>
</dbReference>